<gene>
    <name evidence="3" type="ORF">QQX98_012245</name>
</gene>
<comment type="caution">
    <text evidence="3">The sequence shown here is derived from an EMBL/GenBank/DDBJ whole genome shotgun (WGS) entry which is preliminary data.</text>
</comment>
<evidence type="ECO:0000313" key="4">
    <source>
        <dbReference type="Proteomes" id="UP001498476"/>
    </source>
</evidence>
<dbReference type="Proteomes" id="UP001498476">
    <property type="component" value="Unassembled WGS sequence"/>
</dbReference>
<dbReference type="Pfam" id="PF24845">
    <property type="entry name" value="DUF7721"/>
    <property type="match status" value="1"/>
</dbReference>
<protein>
    <recommendedName>
        <fullName evidence="2">DUF7721 domain-containing protein</fullName>
    </recommendedName>
</protein>
<dbReference type="InterPro" id="IPR056138">
    <property type="entry name" value="DUF7721"/>
</dbReference>
<dbReference type="PANTHER" id="PTHR39477:SF1">
    <property type="entry name" value="BETA-FLANKING PROTEIN"/>
    <property type="match status" value="1"/>
</dbReference>
<evidence type="ECO:0000313" key="3">
    <source>
        <dbReference type="EMBL" id="KAK7398378.1"/>
    </source>
</evidence>
<keyword evidence="4" id="KW-1185">Reference proteome</keyword>
<feature type="region of interest" description="Disordered" evidence="1">
    <location>
        <begin position="79"/>
        <end position="116"/>
    </location>
</feature>
<reference evidence="3 4" key="1">
    <citation type="journal article" date="2025" name="Microbiol. Resour. Announc.">
        <title>Draft genome sequences for Neonectria magnoliae and Neonectria punicea, canker pathogens of Liriodendron tulipifera and Acer saccharum in West Virginia.</title>
        <authorList>
            <person name="Petronek H.M."/>
            <person name="Kasson M.T."/>
            <person name="Metheny A.M."/>
            <person name="Stauder C.M."/>
            <person name="Lovett B."/>
            <person name="Lynch S.C."/>
            <person name="Garnas J.R."/>
            <person name="Kasson L.R."/>
            <person name="Stajich J.E."/>
        </authorList>
    </citation>
    <scope>NUCLEOTIDE SEQUENCE [LARGE SCALE GENOMIC DNA]</scope>
    <source>
        <strain evidence="3 4">NRRL 64653</strain>
    </source>
</reference>
<name>A0ABR1GJD6_9HYPO</name>
<feature type="compositionally biased region" description="Acidic residues" evidence="1">
    <location>
        <begin position="102"/>
        <end position="111"/>
    </location>
</feature>
<accession>A0ABR1GJD6</accession>
<organism evidence="3 4">
    <name type="scientific">Neonectria punicea</name>
    <dbReference type="NCBI Taxonomy" id="979145"/>
    <lineage>
        <taxon>Eukaryota</taxon>
        <taxon>Fungi</taxon>
        <taxon>Dikarya</taxon>
        <taxon>Ascomycota</taxon>
        <taxon>Pezizomycotina</taxon>
        <taxon>Sordariomycetes</taxon>
        <taxon>Hypocreomycetidae</taxon>
        <taxon>Hypocreales</taxon>
        <taxon>Nectriaceae</taxon>
        <taxon>Neonectria</taxon>
    </lineage>
</organism>
<evidence type="ECO:0000256" key="1">
    <source>
        <dbReference type="SAM" id="MobiDB-lite"/>
    </source>
</evidence>
<dbReference type="EMBL" id="JAZAVJ010000342">
    <property type="protein sequence ID" value="KAK7398378.1"/>
    <property type="molecule type" value="Genomic_DNA"/>
</dbReference>
<sequence>MDKFINTAKDFLDDDKDRQDQQQQQQQYPTPGSNKPAGGIASFLGDLNFNDAKQEASKNAGSSGDENFFGSILQAVSQKQGKLSHEDIDEEDAIKQHKKTYDDDDDNDADENSLGPAAALQALKLFNKGESSSSESSGQSAYLGLAMSEASKLFDDKSSKDKVSSSTSKDAVVQKAAEVAMKMYMKSQGEQQGGLMGLASKFIK</sequence>
<evidence type="ECO:0000259" key="2">
    <source>
        <dbReference type="Pfam" id="PF24845"/>
    </source>
</evidence>
<feature type="domain" description="DUF7721" evidence="2">
    <location>
        <begin position="48"/>
        <end position="130"/>
    </location>
</feature>
<dbReference type="PANTHER" id="PTHR39477">
    <property type="entry name" value="CHROMOSOME 8, WHOLE GENOME SHOTGUN SEQUENCE"/>
    <property type="match status" value="1"/>
</dbReference>
<proteinExistence type="predicted"/>
<feature type="region of interest" description="Disordered" evidence="1">
    <location>
        <begin position="1"/>
        <end position="44"/>
    </location>
</feature>